<dbReference type="Pfam" id="PF00582">
    <property type="entry name" value="Usp"/>
    <property type="match status" value="2"/>
</dbReference>
<evidence type="ECO:0000259" key="4">
    <source>
        <dbReference type="Pfam" id="PF00582"/>
    </source>
</evidence>
<dbReference type="SUPFAM" id="SSF52402">
    <property type="entry name" value="Adenine nucleotide alpha hydrolases-like"/>
    <property type="match status" value="2"/>
</dbReference>
<dbReference type="EMBL" id="SZPY01000002">
    <property type="protein sequence ID" value="TKI62477.1"/>
    <property type="molecule type" value="Genomic_DNA"/>
</dbReference>
<dbReference type="CDD" id="cd00293">
    <property type="entry name" value="USP-like"/>
    <property type="match status" value="1"/>
</dbReference>
<dbReference type="PANTHER" id="PTHR46268">
    <property type="entry name" value="STRESS RESPONSE PROTEIN NHAX"/>
    <property type="match status" value="1"/>
</dbReference>
<keyword evidence="2" id="KW-0547">Nucleotide-binding</keyword>
<sequence length="292" mass="31021">MVTSAHGPVVVGISDTEDSTEALDWASSWAAATGRPLRLVHARDNARGDSTFADARSDGTQVAESRRTLFDNAANRVLANHPDVSVTVVESGDTSSVLLAQSQEASVLVVGSRRGAVGWSPAGAIHRSVMRQADCPVVVVRDPPARSGLARRVVLGVDGTLVSRGAAEFAFYYASTFGLPVVVVHCSLERWARGSAVLALLSRSDQHGPTAEERLLVAETIAGLADQYPDVEHRAAHRSGRPADELIDLSRSTQLLVLGARRRRGVLRLLHRSVSSDVAMRAQCPVAVVSAI</sequence>
<comment type="similarity">
    <text evidence="1">Belongs to the universal stress protein A family.</text>
</comment>
<dbReference type="RefSeq" id="WP_137065746.1">
    <property type="nucleotide sequence ID" value="NZ_CP040748.1"/>
</dbReference>
<feature type="domain" description="UspA" evidence="4">
    <location>
        <begin position="151"/>
        <end position="289"/>
    </location>
</feature>
<organism evidence="5 6">
    <name type="scientific">Nocardioides jishulii</name>
    <dbReference type="NCBI Taxonomy" id="2575440"/>
    <lineage>
        <taxon>Bacteria</taxon>
        <taxon>Bacillati</taxon>
        <taxon>Actinomycetota</taxon>
        <taxon>Actinomycetes</taxon>
        <taxon>Propionibacteriales</taxon>
        <taxon>Nocardioidaceae</taxon>
        <taxon>Nocardioides</taxon>
    </lineage>
</organism>
<dbReference type="PRINTS" id="PR01438">
    <property type="entry name" value="UNVRSLSTRESS"/>
</dbReference>
<gene>
    <name evidence="5" type="ORF">FC770_08815</name>
</gene>
<evidence type="ECO:0000313" key="5">
    <source>
        <dbReference type="EMBL" id="TKI62477.1"/>
    </source>
</evidence>
<keyword evidence="6" id="KW-1185">Reference proteome</keyword>
<evidence type="ECO:0000256" key="3">
    <source>
        <dbReference type="ARBA" id="ARBA00022840"/>
    </source>
</evidence>
<evidence type="ECO:0000256" key="1">
    <source>
        <dbReference type="ARBA" id="ARBA00008791"/>
    </source>
</evidence>
<accession>A0A4U2YML0</accession>
<dbReference type="InterPro" id="IPR006016">
    <property type="entry name" value="UspA"/>
</dbReference>
<feature type="domain" description="UspA" evidence="4">
    <location>
        <begin position="8"/>
        <end position="141"/>
    </location>
</feature>
<dbReference type="Proteomes" id="UP000307808">
    <property type="component" value="Unassembled WGS sequence"/>
</dbReference>
<evidence type="ECO:0000256" key="2">
    <source>
        <dbReference type="ARBA" id="ARBA00022741"/>
    </source>
</evidence>
<dbReference type="AlphaFoldDB" id="A0A4U2YML0"/>
<dbReference type="PANTHER" id="PTHR46268:SF27">
    <property type="entry name" value="UNIVERSAL STRESS PROTEIN RV2623"/>
    <property type="match status" value="1"/>
</dbReference>
<keyword evidence="3" id="KW-0067">ATP-binding</keyword>
<proteinExistence type="inferred from homology"/>
<dbReference type="GO" id="GO:0005524">
    <property type="term" value="F:ATP binding"/>
    <property type="evidence" value="ECO:0007669"/>
    <property type="project" value="UniProtKB-KW"/>
</dbReference>
<reference evidence="5 6" key="1">
    <citation type="submission" date="2019-04" db="EMBL/GenBank/DDBJ databases">
        <authorList>
            <person name="Dong K."/>
        </authorList>
    </citation>
    <scope>NUCLEOTIDE SEQUENCE [LARGE SCALE GENOMIC DNA]</scope>
    <source>
        <strain evidence="6">dk3543</strain>
    </source>
</reference>
<dbReference type="OrthoDB" id="3873975at2"/>
<dbReference type="Gene3D" id="3.40.50.620">
    <property type="entry name" value="HUPs"/>
    <property type="match status" value="2"/>
</dbReference>
<name>A0A4U2YML0_9ACTN</name>
<comment type="caution">
    <text evidence="5">The sequence shown here is derived from an EMBL/GenBank/DDBJ whole genome shotgun (WGS) entry which is preliminary data.</text>
</comment>
<dbReference type="InterPro" id="IPR014729">
    <property type="entry name" value="Rossmann-like_a/b/a_fold"/>
</dbReference>
<protein>
    <submittedName>
        <fullName evidence="5">Universal stress protein</fullName>
    </submittedName>
</protein>
<dbReference type="InterPro" id="IPR006015">
    <property type="entry name" value="Universal_stress_UspA"/>
</dbReference>
<evidence type="ECO:0000313" key="6">
    <source>
        <dbReference type="Proteomes" id="UP000307808"/>
    </source>
</evidence>